<dbReference type="SUPFAM" id="SSF53756">
    <property type="entry name" value="UDP-Glycosyltransferase/glycogen phosphorylase"/>
    <property type="match status" value="1"/>
</dbReference>
<gene>
    <name evidence="2" type="ORF">BWK72_07410</name>
</gene>
<evidence type="ECO:0000313" key="2">
    <source>
        <dbReference type="EMBL" id="OQW88929.1"/>
    </source>
</evidence>
<feature type="domain" description="Glycosyltransferase subfamily 4-like N-terminal" evidence="1">
    <location>
        <begin position="20"/>
        <end position="199"/>
    </location>
</feature>
<dbReference type="InterPro" id="IPR028098">
    <property type="entry name" value="Glyco_trans_4-like_N"/>
</dbReference>
<dbReference type="EMBL" id="MTEI01000003">
    <property type="protein sequence ID" value="OQW88929.1"/>
    <property type="molecule type" value="Genomic_DNA"/>
</dbReference>
<dbReference type="AlphaFoldDB" id="A0A1W9KWG7"/>
<accession>A0A1W9KWG7</accession>
<comment type="caution">
    <text evidence="2">The sequence shown here is derived from an EMBL/GenBank/DDBJ whole genome shotgun (WGS) entry which is preliminary data.</text>
</comment>
<evidence type="ECO:0000313" key="3">
    <source>
        <dbReference type="Proteomes" id="UP000192505"/>
    </source>
</evidence>
<proteinExistence type="predicted"/>
<dbReference type="Proteomes" id="UP000192505">
    <property type="component" value="Unassembled WGS sequence"/>
</dbReference>
<dbReference type="Gene3D" id="3.40.50.2000">
    <property type="entry name" value="Glycogen Phosphorylase B"/>
    <property type="match status" value="1"/>
</dbReference>
<evidence type="ECO:0000259" key="1">
    <source>
        <dbReference type="Pfam" id="PF13579"/>
    </source>
</evidence>
<dbReference type="Pfam" id="PF13579">
    <property type="entry name" value="Glyco_trans_4_4"/>
    <property type="match status" value="1"/>
</dbReference>
<reference evidence="2 3" key="1">
    <citation type="submission" date="2017-01" db="EMBL/GenBank/DDBJ databases">
        <title>Novel large sulfur bacteria in the metagenomes of groundwater-fed chemosynthetic microbial mats in the Lake Huron basin.</title>
        <authorList>
            <person name="Sharrar A.M."/>
            <person name="Flood B.E."/>
            <person name="Bailey J.V."/>
            <person name="Jones D.S."/>
            <person name="Biddanda B."/>
            <person name="Ruberg S.A."/>
            <person name="Marcus D.N."/>
            <person name="Dick G.J."/>
        </authorList>
    </citation>
    <scope>NUCLEOTIDE SEQUENCE [LARGE SCALE GENOMIC DNA]</scope>
    <source>
        <strain evidence="2">A7</strain>
    </source>
</reference>
<sequence length="408" mass="45635">MVAFHFPPQAGSSGVLRSLNFVKYLPLQGWQTSVLTASPKAYVQQRNDLVPSIPSDTVVIRAGALDAARHLAIRGKYLRLSALPDRWSTWWLPGVWAGLSEVRRSRPHLIWSTYPIATAHMIGGTLAMLTGLPWVADFRDPMLNSSNPAGALQRRVVRWLELLILRNASACVFTTTSSAQNYRKEYLDFAFKCHVIENGYDDDAFEQAERDKKPREDGRMLMLHSGLIYPADRDPSTFFSAVRQLIDHGDLNAESLCIRFRAPGHGSEVYECAQRHGLEKVVEIAPPVPYQDAIAEMMTANLLLVFQGSNFNAQVPAKIYEYVRSLRPILAVTDPAGETNRQLGQFVGVWTANIASDNSVAAALVNWLASDRLTPEEISLQQNLELVKRYSRRAATAQLGELFERLSR</sequence>
<organism evidence="2 3">
    <name type="scientific">Rhodoferax ferrireducens</name>
    <dbReference type="NCBI Taxonomy" id="192843"/>
    <lineage>
        <taxon>Bacteria</taxon>
        <taxon>Pseudomonadati</taxon>
        <taxon>Pseudomonadota</taxon>
        <taxon>Betaproteobacteria</taxon>
        <taxon>Burkholderiales</taxon>
        <taxon>Comamonadaceae</taxon>
        <taxon>Rhodoferax</taxon>
    </lineage>
</organism>
<protein>
    <recommendedName>
        <fullName evidence="1">Glycosyltransferase subfamily 4-like N-terminal domain-containing protein</fullName>
    </recommendedName>
</protein>
<dbReference type="GO" id="GO:0016757">
    <property type="term" value="F:glycosyltransferase activity"/>
    <property type="evidence" value="ECO:0007669"/>
    <property type="project" value="UniProtKB-ARBA"/>
</dbReference>
<name>A0A1W9KWG7_9BURK</name>